<dbReference type="InterPro" id="IPR012677">
    <property type="entry name" value="Nucleotide-bd_a/b_plait_sf"/>
</dbReference>
<dbReference type="SMART" id="SM00360">
    <property type="entry name" value="RRM"/>
    <property type="match status" value="1"/>
</dbReference>
<dbReference type="InterPro" id="IPR000504">
    <property type="entry name" value="RRM_dom"/>
</dbReference>
<organism evidence="6 7">
    <name type="scientific">Ascaris lumbricoides</name>
    <name type="common">Giant roundworm</name>
    <dbReference type="NCBI Taxonomy" id="6252"/>
    <lineage>
        <taxon>Eukaryota</taxon>
        <taxon>Metazoa</taxon>
        <taxon>Ecdysozoa</taxon>
        <taxon>Nematoda</taxon>
        <taxon>Chromadorea</taxon>
        <taxon>Rhabditida</taxon>
        <taxon>Spirurina</taxon>
        <taxon>Ascaridomorpha</taxon>
        <taxon>Ascaridoidea</taxon>
        <taxon>Ascarididae</taxon>
        <taxon>Ascaris</taxon>
    </lineage>
</organism>
<feature type="domain" description="RRM" evidence="5">
    <location>
        <begin position="28"/>
        <end position="109"/>
    </location>
</feature>
<keyword evidence="2 3" id="KW-0694">RNA-binding</keyword>
<feature type="domain" description="RRM" evidence="5">
    <location>
        <begin position="159"/>
        <end position="207"/>
    </location>
</feature>
<keyword evidence="6" id="KW-1185">Reference proteome</keyword>
<proteinExistence type="predicted"/>
<dbReference type="WBParaSite" id="ALUE_0001076301-mRNA-1">
    <property type="protein sequence ID" value="ALUE_0001076301-mRNA-1"/>
    <property type="gene ID" value="ALUE_0001076301"/>
</dbReference>
<dbReference type="Pfam" id="PF00076">
    <property type="entry name" value="RRM_1"/>
    <property type="match status" value="2"/>
</dbReference>
<dbReference type="Gene3D" id="3.30.70.330">
    <property type="match status" value="3"/>
</dbReference>
<accession>A0A0M3I2M0</accession>
<dbReference type="InterPro" id="IPR035979">
    <property type="entry name" value="RBD_domain_sf"/>
</dbReference>
<dbReference type="FunFam" id="3.30.70.330:FF:000013">
    <property type="entry name" value="CUGBP Elav-like family member 1 isoform 2"/>
    <property type="match status" value="1"/>
</dbReference>
<keyword evidence="1" id="KW-0677">Repeat</keyword>
<reference evidence="7" key="1">
    <citation type="submission" date="2017-02" db="UniProtKB">
        <authorList>
            <consortium name="WormBaseParasite"/>
        </authorList>
    </citation>
    <scope>IDENTIFICATION</scope>
</reference>
<dbReference type="SUPFAM" id="SSF54928">
    <property type="entry name" value="RNA-binding domain, RBD"/>
    <property type="match status" value="2"/>
</dbReference>
<dbReference type="GO" id="GO:0003723">
    <property type="term" value="F:RNA binding"/>
    <property type="evidence" value="ECO:0007669"/>
    <property type="project" value="UniProtKB-UniRule"/>
</dbReference>
<evidence type="ECO:0000256" key="3">
    <source>
        <dbReference type="PROSITE-ProRule" id="PRU00176"/>
    </source>
</evidence>
<evidence type="ECO:0000256" key="1">
    <source>
        <dbReference type="ARBA" id="ARBA00022737"/>
    </source>
</evidence>
<sequence length="207" mass="23593">MKTEDGKLDEQSAQTNASTAREPDPDTIKMFVGQIPRSWGEQECRELFEQFGSVYQLNVLRDKTTQASRGCCFVTFYRRADAIAAQAALHNIRVLPQMHHPVQMKPADSENRNGCCFVTFYRRADAIAAQAALHNIRVLPQMHHPVQMKPADSENRNERKLFVGMLNKRLTEEDVKAMFAHFGHIEDCTVLKDSDGKSRGKIIFGYY</sequence>
<dbReference type="PANTHER" id="PTHR24012">
    <property type="entry name" value="RNA BINDING PROTEIN"/>
    <property type="match status" value="1"/>
</dbReference>
<protein>
    <submittedName>
        <fullName evidence="7">RRM domain-containing protein</fullName>
    </submittedName>
</protein>
<evidence type="ECO:0000313" key="7">
    <source>
        <dbReference type="WBParaSite" id="ALUE_0001076301-mRNA-1"/>
    </source>
</evidence>
<evidence type="ECO:0000313" key="6">
    <source>
        <dbReference type="Proteomes" id="UP000036681"/>
    </source>
</evidence>
<dbReference type="AlphaFoldDB" id="A0A0M3I2M0"/>
<dbReference type="PROSITE" id="PS50102">
    <property type="entry name" value="RRM"/>
    <property type="match status" value="2"/>
</dbReference>
<feature type="compositionally biased region" description="Basic and acidic residues" evidence="4">
    <location>
        <begin position="1"/>
        <end position="10"/>
    </location>
</feature>
<feature type="region of interest" description="Disordered" evidence="4">
    <location>
        <begin position="1"/>
        <end position="26"/>
    </location>
</feature>
<name>A0A0M3I2M0_ASCLU</name>
<evidence type="ECO:0000259" key="5">
    <source>
        <dbReference type="PROSITE" id="PS50102"/>
    </source>
</evidence>
<evidence type="ECO:0000256" key="4">
    <source>
        <dbReference type="SAM" id="MobiDB-lite"/>
    </source>
</evidence>
<evidence type="ECO:0000256" key="2">
    <source>
        <dbReference type="ARBA" id="ARBA00022884"/>
    </source>
</evidence>
<dbReference type="Proteomes" id="UP000036681">
    <property type="component" value="Unplaced"/>
</dbReference>